<evidence type="ECO:0000313" key="1">
    <source>
        <dbReference type="EnsemblPlants" id="ONIVA10G21890.1"/>
    </source>
</evidence>
<dbReference type="OMA" id="HPHHEYA"/>
<dbReference type="AlphaFoldDB" id="A0A0E0IWV1"/>
<dbReference type="eggNOG" id="ENOG502R7EH">
    <property type="taxonomic scope" value="Eukaryota"/>
</dbReference>
<reference evidence="1" key="1">
    <citation type="submission" date="2015-04" db="UniProtKB">
        <authorList>
            <consortium name="EnsemblPlants"/>
        </authorList>
    </citation>
    <scope>IDENTIFICATION</scope>
    <source>
        <strain evidence="1">SL10</strain>
    </source>
</reference>
<protein>
    <submittedName>
        <fullName evidence="1">Uncharacterized protein</fullName>
    </submittedName>
</protein>
<evidence type="ECO:0000313" key="2">
    <source>
        <dbReference type="Proteomes" id="UP000006591"/>
    </source>
</evidence>
<keyword evidence="2" id="KW-1185">Reference proteome</keyword>
<name>A0A0E0IWV1_ORYNI</name>
<sequence length="167" mass="18862">MVKIEEEIDAESDDDCCEIDPDEFARKVQLKVSDEVILVAAKGQIKVDANQPEGFGNLLDLSDSDNNLQPHHEYAAGDRMDHPYEIDEDKTTLEKLVDEGDRCREEVIPVKISVKSEPEEHGVIGEEDAYDLLPEINGFSEQLFPDERRAFDEEDDDDVVVIGRDSL</sequence>
<dbReference type="EnsemblPlants" id="ONIVA10G21890.1">
    <property type="protein sequence ID" value="ONIVA10G21890.1"/>
    <property type="gene ID" value="ONIVA10G21890"/>
</dbReference>
<dbReference type="Gramene" id="ONIVA10G21890.1">
    <property type="protein sequence ID" value="ONIVA10G21890.1"/>
    <property type="gene ID" value="ONIVA10G21890"/>
</dbReference>
<dbReference type="Proteomes" id="UP000006591">
    <property type="component" value="Chromosome 10"/>
</dbReference>
<dbReference type="HOGENOM" id="CLU_092959_0_0_1"/>
<proteinExistence type="predicted"/>
<organism evidence="1">
    <name type="scientific">Oryza nivara</name>
    <name type="common">Indian wild rice</name>
    <name type="synonym">Oryza sativa f. spontanea</name>
    <dbReference type="NCBI Taxonomy" id="4536"/>
    <lineage>
        <taxon>Eukaryota</taxon>
        <taxon>Viridiplantae</taxon>
        <taxon>Streptophyta</taxon>
        <taxon>Embryophyta</taxon>
        <taxon>Tracheophyta</taxon>
        <taxon>Spermatophyta</taxon>
        <taxon>Magnoliopsida</taxon>
        <taxon>Liliopsida</taxon>
        <taxon>Poales</taxon>
        <taxon>Poaceae</taxon>
        <taxon>BOP clade</taxon>
        <taxon>Oryzoideae</taxon>
        <taxon>Oryzeae</taxon>
        <taxon>Oryzinae</taxon>
        <taxon>Oryza</taxon>
    </lineage>
</organism>
<reference evidence="1" key="2">
    <citation type="submission" date="2018-04" db="EMBL/GenBank/DDBJ databases">
        <title>OnivRS2 (Oryza nivara Reference Sequence Version 2).</title>
        <authorList>
            <person name="Zhang J."/>
            <person name="Kudrna D."/>
            <person name="Lee S."/>
            <person name="Talag J."/>
            <person name="Rajasekar S."/>
            <person name="Welchert J."/>
            <person name="Hsing Y.-I."/>
            <person name="Wing R.A."/>
        </authorList>
    </citation>
    <scope>NUCLEOTIDE SEQUENCE [LARGE SCALE GENOMIC DNA]</scope>
</reference>
<accession>A0A0E0IWV1</accession>